<keyword evidence="9" id="KW-1185">Reference proteome</keyword>
<keyword evidence="6" id="KW-0521">NADP</keyword>
<dbReference type="Gene3D" id="3.90.25.10">
    <property type="entry name" value="UDP-galactose 4-epimerase, domain 1"/>
    <property type="match status" value="1"/>
</dbReference>
<dbReference type="UniPathway" id="UPA00124"/>
<dbReference type="InterPro" id="IPR017853">
    <property type="entry name" value="GH"/>
</dbReference>
<reference evidence="8 9" key="1">
    <citation type="submission" date="2018-01" db="EMBL/GenBank/DDBJ databases">
        <title>G. obscuriglobus.</title>
        <authorList>
            <person name="Franke J."/>
            <person name="Blomberg W."/>
            <person name="Selmecki A."/>
        </authorList>
    </citation>
    <scope>NUCLEOTIDE SEQUENCE [LARGE SCALE GENOMIC DNA]</scope>
    <source>
        <strain evidence="8 9">DSM 5831</strain>
    </source>
</reference>
<dbReference type="PANTHER" id="PTHR10491">
    <property type="entry name" value="DTDP-4-DEHYDRORHAMNOSE REDUCTASE"/>
    <property type="match status" value="1"/>
</dbReference>
<evidence type="ECO:0000259" key="7">
    <source>
        <dbReference type="Pfam" id="PF04321"/>
    </source>
</evidence>
<organism evidence="8 9">
    <name type="scientific">Gemmata obscuriglobus</name>
    <dbReference type="NCBI Taxonomy" id="114"/>
    <lineage>
        <taxon>Bacteria</taxon>
        <taxon>Pseudomonadati</taxon>
        <taxon>Planctomycetota</taxon>
        <taxon>Planctomycetia</taxon>
        <taxon>Gemmatales</taxon>
        <taxon>Gemmataceae</taxon>
        <taxon>Gemmata</taxon>
    </lineage>
</organism>
<comment type="similarity">
    <text evidence="2 6">Belongs to the dTDP-4-dehydrorhamnose reductase family.</text>
</comment>
<dbReference type="RefSeq" id="WP_010036513.1">
    <property type="nucleotide sequence ID" value="NZ_CP025958.1"/>
</dbReference>
<dbReference type="OrthoDB" id="9803892at2"/>
<feature type="domain" description="RmlD-like substrate binding" evidence="7">
    <location>
        <begin position="445"/>
        <end position="699"/>
    </location>
</feature>
<dbReference type="InterPro" id="IPR029903">
    <property type="entry name" value="RmlD-like-bd"/>
</dbReference>
<sequence length="724" mass="77890">MGGATDRDRPEVWAGVECTVNRVGDRYHDQLARGGHERRPGDIERLVALGVAAVRYPVLWERHAADPGEWGRTDDRLDRLRRAGVRPILGLVHHGSGPPHTSLTDPAFADGLAAFAARVAERYPWADAYTPVNEPLTTARFAGLYGYWHPHGRDDATFVRCLLTQCRAVVLAMRAVRAVNPAARLIQTEDLGKTYAPPVLAYQAEFENARRWLSWDLLCGRVGERHPLAGYLRRAGVPTAEMDWFRRNPCPPDVLGANYYVTSERYLDPRSERYPPAARGGNGKHAYADTEAVRVLPAGIAGAGGMLAEAWERYRRPVAVTEAHLGCTREEQVRWLADVWRGACAARAAGADVRAVTAWSVFGAHDWDSLVTEERGSYEPGAFDARADPPRPTAVAGLVKQLAGGAEPVHPVLDSPGWWRRPDRLLFPDRPAASQGPAVTRARPILLTGGAGPLGAAFLRACACRGLAVAAPARDECDITDPASVGAALTRLRPWAVVNAAGYAKVDAAEAEAERCRRHNADGPAVLAAACATAGLPLVTFSTDLVFDGRSTRPYFEGAAPEPLSVYGAAKAEAERRVLTSHAGALVIRTGPLFGPWDGRNFVAQALRALRTGVPFPAADDLVTTPAYLPDLVSEALDLLIDGACGLWHLAPPDSMSWAALARAAARRAGLACSGVIGRPAHSFCWPAPRPPYSALGTERGVLLPPLDDSLARFARAFDVVLAP</sequence>
<dbReference type="EMBL" id="CP025958">
    <property type="protein sequence ID" value="AWM39097.1"/>
    <property type="molecule type" value="Genomic_DNA"/>
</dbReference>
<comment type="function">
    <text evidence="6">Catalyzes the reduction of dTDP-6-deoxy-L-lyxo-4-hexulose to yield dTDP-L-rhamnose.</text>
</comment>
<gene>
    <name evidence="8" type="ORF">C1280_20320</name>
</gene>
<protein>
    <recommendedName>
        <fullName evidence="4 6">dTDP-4-dehydrorhamnose reductase</fullName>
        <ecNumber evidence="3 6">1.1.1.133</ecNumber>
    </recommendedName>
</protein>
<proteinExistence type="inferred from homology"/>
<dbReference type="EC" id="1.1.1.133" evidence="3 6"/>
<dbReference type="GO" id="GO:0008831">
    <property type="term" value="F:dTDP-4-dehydrorhamnose reductase activity"/>
    <property type="evidence" value="ECO:0007669"/>
    <property type="project" value="UniProtKB-EC"/>
</dbReference>
<name>A0A2Z3H636_9BACT</name>
<evidence type="ECO:0000256" key="1">
    <source>
        <dbReference type="ARBA" id="ARBA00004781"/>
    </source>
</evidence>
<comment type="catalytic activity">
    <reaction evidence="5">
        <text>dTDP-beta-L-rhamnose + NADP(+) = dTDP-4-dehydro-beta-L-rhamnose + NADPH + H(+)</text>
        <dbReference type="Rhea" id="RHEA:21796"/>
        <dbReference type="ChEBI" id="CHEBI:15378"/>
        <dbReference type="ChEBI" id="CHEBI:57510"/>
        <dbReference type="ChEBI" id="CHEBI:57783"/>
        <dbReference type="ChEBI" id="CHEBI:58349"/>
        <dbReference type="ChEBI" id="CHEBI:62830"/>
        <dbReference type="EC" id="1.1.1.133"/>
    </reaction>
</comment>
<keyword evidence="6" id="KW-0560">Oxidoreductase</keyword>
<dbReference type="AlphaFoldDB" id="A0A2Z3H636"/>
<evidence type="ECO:0000256" key="3">
    <source>
        <dbReference type="ARBA" id="ARBA00012929"/>
    </source>
</evidence>
<dbReference type="Proteomes" id="UP000245802">
    <property type="component" value="Chromosome"/>
</dbReference>
<dbReference type="PANTHER" id="PTHR10491:SF4">
    <property type="entry name" value="METHIONINE ADENOSYLTRANSFERASE 2 SUBUNIT BETA"/>
    <property type="match status" value="1"/>
</dbReference>
<accession>A0A2Z3H636</accession>
<dbReference type="SUPFAM" id="SSF51735">
    <property type="entry name" value="NAD(P)-binding Rossmann-fold domains"/>
    <property type="match status" value="1"/>
</dbReference>
<evidence type="ECO:0000313" key="8">
    <source>
        <dbReference type="EMBL" id="AWM39097.1"/>
    </source>
</evidence>
<dbReference type="Pfam" id="PF04321">
    <property type="entry name" value="RmlD_sub_bind"/>
    <property type="match status" value="1"/>
</dbReference>
<evidence type="ECO:0000256" key="2">
    <source>
        <dbReference type="ARBA" id="ARBA00010944"/>
    </source>
</evidence>
<dbReference type="KEGG" id="gog:C1280_20320"/>
<dbReference type="Gene3D" id="3.40.50.720">
    <property type="entry name" value="NAD(P)-binding Rossmann-like Domain"/>
    <property type="match status" value="1"/>
</dbReference>
<evidence type="ECO:0000256" key="4">
    <source>
        <dbReference type="ARBA" id="ARBA00017099"/>
    </source>
</evidence>
<dbReference type="InterPro" id="IPR005913">
    <property type="entry name" value="dTDP_dehydrorham_reduct"/>
</dbReference>
<evidence type="ECO:0000313" key="9">
    <source>
        <dbReference type="Proteomes" id="UP000245802"/>
    </source>
</evidence>
<comment type="pathway">
    <text evidence="1 6">Carbohydrate biosynthesis; dTDP-L-rhamnose biosynthesis.</text>
</comment>
<evidence type="ECO:0000256" key="6">
    <source>
        <dbReference type="RuleBase" id="RU364082"/>
    </source>
</evidence>
<evidence type="ECO:0000256" key="5">
    <source>
        <dbReference type="ARBA" id="ARBA00048200"/>
    </source>
</evidence>
<dbReference type="Gene3D" id="3.20.20.80">
    <property type="entry name" value="Glycosidases"/>
    <property type="match status" value="1"/>
</dbReference>
<dbReference type="InterPro" id="IPR036291">
    <property type="entry name" value="NAD(P)-bd_dom_sf"/>
</dbReference>
<dbReference type="GO" id="GO:0019305">
    <property type="term" value="P:dTDP-rhamnose biosynthetic process"/>
    <property type="evidence" value="ECO:0007669"/>
    <property type="project" value="UniProtKB-UniPathway"/>
</dbReference>
<dbReference type="SUPFAM" id="SSF51445">
    <property type="entry name" value="(Trans)glycosidases"/>
    <property type="match status" value="1"/>
</dbReference>